<comment type="similarity">
    <text evidence="1">Belongs to the peptidase S16 family.</text>
</comment>
<dbReference type="GO" id="GO:0004252">
    <property type="term" value="F:serine-type endopeptidase activity"/>
    <property type="evidence" value="ECO:0007669"/>
    <property type="project" value="UniProtKB-UniRule"/>
</dbReference>
<evidence type="ECO:0000256" key="1">
    <source>
        <dbReference type="PROSITE-ProRule" id="PRU01122"/>
    </source>
</evidence>
<sequence>GAVPKDGPSGGIAIVSALLSLAMNRPIRQNITMTGEVSLKGNVIAVGGIKEKIMAAKRVGVNCVLLPDENKKDFNDLPSYITEGLEIHFVTNYDEVYKLAFPN</sequence>
<dbReference type="InterPro" id="IPR027065">
    <property type="entry name" value="Lon_Prtase"/>
</dbReference>
<dbReference type="GeneID" id="106666532"/>
<dbReference type="Pfam" id="PF05362">
    <property type="entry name" value="Lon_C"/>
    <property type="match status" value="1"/>
</dbReference>
<accession>A0A8I6RPV3</accession>
<organism evidence="3 4">
    <name type="scientific">Cimex lectularius</name>
    <name type="common">Bed bug</name>
    <name type="synonym">Acanthia lectularia</name>
    <dbReference type="NCBI Taxonomy" id="79782"/>
    <lineage>
        <taxon>Eukaryota</taxon>
        <taxon>Metazoa</taxon>
        <taxon>Ecdysozoa</taxon>
        <taxon>Arthropoda</taxon>
        <taxon>Hexapoda</taxon>
        <taxon>Insecta</taxon>
        <taxon>Pterygota</taxon>
        <taxon>Neoptera</taxon>
        <taxon>Paraneoptera</taxon>
        <taxon>Hemiptera</taxon>
        <taxon>Heteroptera</taxon>
        <taxon>Panheteroptera</taxon>
        <taxon>Cimicomorpha</taxon>
        <taxon>Cimicidae</taxon>
        <taxon>Cimex</taxon>
    </lineage>
</organism>
<dbReference type="GO" id="GO:0007005">
    <property type="term" value="P:mitochondrion organization"/>
    <property type="evidence" value="ECO:0007669"/>
    <property type="project" value="TreeGrafter"/>
</dbReference>
<dbReference type="PROSITE" id="PS51786">
    <property type="entry name" value="LON_PROTEOLYTIC"/>
    <property type="match status" value="1"/>
</dbReference>
<keyword evidence="1" id="KW-0645">Protease</keyword>
<dbReference type="GO" id="GO:0051131">
    <property type="term" value="P:chaperone-mediated protein complex assembly"/>
    <property type="evidence" value="ECO:0007669"/>
    <property type="project" value="TreeGrafter"/>
</dbReference>
<evidence type="ECO:0000313" key="4">
    <source>
        <dbReference type="Proteomes" id="UP000494040"/>
    </source>
</evidence>
<protein>
    <recommendedName>
        <fullName evidence="2">Lon proteolytic domain-containing protein</fullName>
    </recommendedName>
</protein>
<dbReference type="KEGG" id="clec:106666532"/>
<reference evidence="3" key="1">
    <citation type="submission" date="2022-01" db="UniProtKB">
        <authorList>
            <consortium name="EnsemblMetazoa"/>
        </authorList>
    </citation>
    <scope>IDENTIFICATION</scope>
</reference>
<name>A0A8I6RPV3_CIMLE</name>
<dbReference type="AlphaFoldDB" id="A0A8I6RPV3"/>
<dbReference type="OMA" id="PIRQNIT"/>
<dbReference type="SUPFAM" id="SSF54211">
    <property type="entry name" value="Ribosomal protein S5 domain 2-like"/>
    <property type="match status" value="1"/>
</dbReference>
<feature type="active site" evidence="1">
    <location>
        <position position="9"/>
    </location>
</feature>
<dbReference type="GO" id="GO:0005524">
    <property type="term" value="F:ATP binding"/>
    <property type="evidence" value="ECO:0007669"/>
    <property type="project" value="InterPro"/>
</dbReference>
<dbReference type="EnsemblMetazoa" id="XM_014393805.2">
    <property type="protein sequence ID" value="XP_014249291.2"/>
    <property type="gene ID" value="LOC106666532"/>
</dbReference>
<dbReference type="InterPro" id="IPR008269">
    <property type="entry name" value="Lon_proteolytic"/>
</dbReference>
<dbReference type="RefSeq" id="XP_014249291.2">
    <property type="nucleotide sequence ID" value="XM_014393805.2"/>
</dbReference>
<feature type="domain" description="Lon proteolytic" evidence="2">
    <location>
        <begin position="1"/>
        <end position="103"/>
    </location>
</feature>
<dbReference type="OrthoDB" id="6628942at2759"/>
<dbReference type="PANTHER" id="PTHR43718:SF2">
    <property type="entry name" value="LON PROTEASE HOMOLOG, MITOCHONDRIAL"/>
    <property type="match status" value="1"/>
</dbReference>
<dbReference type="Gene3D" id="3.30.230.10">
    <property type="match status" value="1"/>
</dbReference>
<feature type="active site" evidence="1">
    <location>
        <position position="52"/>
    </location>
</feature>
<dbReference type="PANTHER" id="PTHR43718">
    <property type="entry name" value="LON PROTEASE"/>
    <property type="match status" value="1"/>
</dbReference>
<dbReference type="GO" id="GO:0005759">
    <property type="term" value="C:mitochondrial matrix"/>
    <property type="evidence" value="ECO:0007669"/>
    <property type="project" value="TreeGrafter"/>
</dbReference>
<dbReference type="InterPro" id="IPR020568">
    <property type="entry name" value="Ribosomal_Su5_D2-typ_SF"/>
</dbReference>
<evidence type="ECO:0000259" key="2">
    <source>
        <dbReference type="PROSITE" id="PS51786"/>
    </source>
</evidence>
<dbReference type="PRINTS" id="PR00830">
    <property type="entry name" value="ENDOLAPTASE"/>
</dbReference>
<keyword evidence="4" id="KW-1185">Reference proteome</keyword>
<proteinExistence type="inferred from homology"/>
<dbReference type="Proteomes" id="UP000494040">
    <property type="component" value="Unassembled WGS sequence"/>
</dbReference>
<dbReference type="GO" id="GO:0003697">
    <property type="term" value="F:single-stranded DNA binding"/>
    <property type="evidence" value="ECO:0007669"/>
    <property type="project" value="TreeGrafter"/>
</dbReference>
<keyword evidence="1" id="KW-0378">Hydrolase</keyword>
<keyword evidence="1" id="KW-0720">Serine protease</keyword>
<evidence type="ECO:0000313" key="3">
    <source>
        <dbReference type="EnsemblMetazoa" id="XP_014249291.2"/>
    </source>
</evidence>
<dbReference type="GO" id="GO:0006515">
    <property type="term" value="P:protein quality control for misfolded or incompletely synthesized proteins"/>
    <property type="evidence" value="ECO:0007669"/>
    <property type="project" value="TreeGrafter"/>
</dbReference>
<dbReference type="InterPro" id="IPR014721">
    <property type="entry name" value="Ribsml_uS5_D2-typ_fold_subgr"/>
</dbReference>
<dbReference type="GO" id="GO:0004176">
    <property type="term" value="F:ATP-dependent peptidase activity"/>
    <property type="evidence" value="ECO:0007669"/>
    <property type="project" value="UniProtKB-UniRule"/>
</dbReference>